<accession>A0ABS6AKW8</accession>
<comment type="caution">
    <text evidence="1">The sequence shown here is derived from an EMBL/GenBank/DDBJ whole genome shotgun (WGS) entry which is preliminary data.</text>
</comment>
<proteinExistence type="predicted"/>
<dbReference type="EMBL" id="JAHKNG010000027">
    <property type="protein sequence ID" value="MBU3031231.1"/>
    <property type="molecule type" value="Genomic_DNA"/>
</dbReference>
<gene>
    <name evidence="1" type="ORF">KNW02_14000</name>
</gene>
<organism evidence="1 2">
    <name type="scientific">Paracoccus marinaquae</name>
    <dbReference type="NCBI Taxonomy" id="2841926"/>
    <lineage>
        <taxon>Bacteria</taxon>
        <taxon>Pseudomonadati</taxon>
        <taxon>Pseudomonadota</taxon>
        <taxon>Alphaproteobacteria</taxon>
        <taxon>Rhodobacterales</taxon>
        <taxon>Paracoccaceae</taxon>
        <taxon>Paracoccus</taxon>
    </lineage>
</organism>
<dbReference type="Proteomes" id="UP001166191">
    <property type="component" value="Unassembled WGS sequence"/>
</dbReference>
<name>A0ABS6AKW8_9RHOB</name>
<evidence type="ECO:0000313" key="2">
    <source>
        <dbReference type="Proteomes" id="UP001166191"/>
    </source>
</evidence>
<sequence length="122" mass="13404">MVRLIFLATATVGFLTGCASEMMKSYLGKDITEVAMDRGAPDGYVDLPDGRRAFMWQENQSMVTPATTNYSSTAYGSYISGSAVTTGGYVSTWECTYTFIGQRNPRGSYTVVDFRKPSLQCE</sequence>
<dbReference type="PROSITE" id="PS51257">
    <property type="entry name" value="PROKAR_LIPOPROTEIN"/>
    <property type="match status" value="1"/>
</dbReference>
<protein>
    <recommendedName>
        <fullName evidence="3">Lipoprotein</fullName>
    </recommendedName>
</protein>
<dbReference type="RefSeq" id="WP_216033903.1">
    <property type="nucleotide sequence ID" value="NZ_JAHKNG010000027.1"/>
</dbReference>
<reference evidence="1" key="1">
    <citation type="submission" date="2021-06" db="EMBL/GenBank/DDBJ databases">
        <title>Paracoccus bacterium XHP0099 sp. nov., isolated from the surface waters of the Yellow Sea.</title>
        <authorList>
            <person name="Xue H."/>
            <person name="Zhang D."/>
        </authorList>
    </citation>
    <scope>NUCLEOTIDE SEQUENCE</scope>
    <source>
        <strain evidence="1">XHP0099</strain>
    </source>
</reference>
<evidence type="ECO:0008006" key="3">
    <source>
        <dbReference type="Google" id="ProtNLM"/>
    </source>
</evidence>
<evidence type="ECO:0000313" key="1">
    <source>
        <dbReference type="EMBL" id="MBU3031231.1"/>
    </source>
</evidence>
<keyword evidence="2" id="KW-1185">Reference proteome</keyword>